<dbReference type="InterPro" id="IPR031807">
    <property type="entry name" value="HicB-like"/>
</dbReference>
<sequence>MLYPVYVHKDIAYGLTFPDFEGCISAADEMQDIQRMAHKKL</sequence>
<comment type="caution">
    <text evidence="2">The sequence shown here is derived from an EMBL/GenBank/DDBJ whole genome shotgun (WGS) entry which is preliminary data.</text>
</comment>
<proteinExistence type="predicted"/>
<feature type="domain" description="HicB-like antitoxin of toxin-antitoxin system" evidence="1">
    <location>
        <begin position="3"/>
        <end position="38"/>
    </location>
</feature>
<reference evidence="2 3" key="1">
    <citation type="submission" date="2014-02" db="EMBL/GenBank/DDBJ databases">
        <title>Comparative genomics and transcriptomics to identify genetic mechanisms underlying the emergence of carbapenem resistant Acinetobacter baumannii (CRAb).</title>
        <authorList>
            <person name="Harris A.D."/>
            <person name="Johnson K.J."/>
            <person name="George J."/>
            <person name="Shefchek K."/>
            <person name="Daugherty S.C."/>
            <person name="Parankush S."/>
            <person name="Sadzewicz L."/>
            <person name="Tallon L."/>
            <person name="Sengamalay N."/>
            <person name="Hazen T.H."/>
            <person name="Rasko D.A."/>
        </authorList>
    </citation>
    <scope>NUCLEOTIDE SEQUENCE [LARGE SCALE GENOMIC DNA]</scope>
    <source>
        <strain evidence="2 3">99063</strain>
    </source>
</reference>
<dbReference type="Pfam" id="PF15919">
    <property type="entry name" value="HicB_lk_antitox"/>
    <property type="match status" value="1"/>
</dbReference>
<dbReference type="InterPro" id="IPR035069">
    <property type="entry name" value="TTHA1013/TTHA0281-like"/>
</dbReference>
<dbReference type="EMBL" id="JEXJ01000145">
    <property type="protein sequence ID" value="EXC44914.1"/>
    <property type="molecule type" value="Genomic_DNA"/>
</dbReference>
<name>A0A009SS81_ACIBA</name>
<dbReference type="Proteomes" id="UP000020735">
    <property type="component" value="Unassembled WGS sequence"/>
</dbReference>
<evidence type="ECO:0000313" key="2">
    <source>
        <dbReference type="EMBL" id="EXC44914.1"/>
    </source>
</evidence>
<dbReference type="SUPFAM" id="SSF143100">
    <property type="entry name" value="TTHA1013/TTHA0281-like"/>
    <property type="match status" value="1"/>
</dbReference>
<dbReference type="Gene3D" id="3.30.160.250">
    <property type="match status" value="1"/>
</dbReference>
<dbReference type="AlphaFoldDB" id="A0A009SS81"/>
<dbReference type="RefSeq" id="WP_252357431.1">
    <property type="nucleotide sequence ID" value="NZ_JEXJ01000145.1"/>
</dbReference>
<gene>
    <name evidence="2" type="ORF">J529_3984</name>
</gene>
<organism evidence="2 3">
    <name type="scientific">Acinetobacter baumannii 99063</name>
    <dbReference type="NCBI Taxonomy" id="1310630"/>
    <lineage>
        <taxon>Bacteria</taxon>
        <taxon>Pseudomonadati</taxon>
        <taxon>Pseudomonadota</taxon>
        <taxon>Gammaproteobacteria</taxon>
        <taxon>Moraxellales</taxon>
        <taxon>Moraxellaceae</taxon>
        <taxon>Acinetobacter</taxon>
        <taxon>Acinetobacter calcoaceticus/baumannii complex</taxon>
    </lineage>
</organism>
<dbReference type="PATRIC" id="fig|1310630.3.peg.3818"/>
<accession>A0A009SS81</accession>
<evidence type="ECO:0000313" key="3">
    <source>
        <dbReference type="Proteomes" id="UP000020735"/>
    </source>
</evidence>
<evidence type="ECO:0000259" key="1">
    <source>
        <dbReference type="Pfam" id="PF15919"/>
    </source>
</evidence>
<protein>
    <recommendedName>
        <fullName evidence="1">HicB-like antitoxin of toxin-antitoxin system domain-containing protein</fullName>
    </recommendedName>
</protein>